<dbReference type="PANTHER" id="PTHR47976:SF7">
    <property type="entry name" value="RECEPTOR-LIKE SERINE_THREONINE-PROTEIN KINASE"/>
    <property type="match status" value="1"/>
</dbReference>
<dbReference type="InterPro" id="IPR051343">
    <property type="entry name" value="G-type_lectin_kinases/EP1-like"/>
</dbReference>
<dbReference type="FunFam" id="2.90.10.10:FF:000026">
    <property type="entry name" value="Serine/threonine-protein kinase"/>
    <property type="match status" value="1"/>
</dbReference>
<reference evidence="3 4" key="1">
    <citation type="journal article" date="2022" name="G3 (Bethesda)">
        <title>Whole-genome sequence and methylome profiling of the almond [Prunus dulcis (Mill.) D.A. Webb] cultivar 'Nonpareil'.</title>
        <authorList>
            <person name="D'Amico-Willman K.M."/>
            <person name="Ouma W.Z."/>
            <person name="Meulia T."/>
            <person name="Sideli G.M."/>
            <person name="Gradziel T.M."/>
            <person name="Fresnedo-Ramirez J."/>
        </authorList>
    </citation>
    <scope>NUCLEOTIDE SEQUENCE [LARGE SCALE GENOMIC DNA]</scope>
    <source>
        <strain evidence="3">Clone GOH B32 T37-40</strain>
    </source>
</reference>
<keyword evidence="2" id="KW-1015">Disulfide bond</keyword>
<dbReference type="InterPro" id="IPR036426">
    <property type="entry name" value="Bulb-type_lectin_dom_sf"/>
</dbReference>
<organism evidence="3 4">
    <name type="scientific">Prunus dulcis</name>
    <name type="common">Almond</name>
    <name type="synonym">Amygdalus dulcis</name>
    <dbReference type="NCBI Taxonomy" id="3755"/>
    <lineage>
        <taxon>Eukaryota</taxon>
        <taxon>Viridiplantae</taxon>
        <taxon>Streptophyta</taxon>
        <taxon>Embryophyta</taxon>
        <taxon>Tracheophyta</taxon>
        <taxon>Spermatophyta</taxon>
        <taxon>Magnoliopsida</taxon>
        <taxon>eudicotyledons</taxon>
        <taxon>Gunneridae</taxon>
        <taxon>Pentapetalae</taxon>
        <taxon>rosids</taxon>
        <taxon>fabids</taxon>
        <taxon>Rosales</taxon>
        <taxon>Rosaceae</taxon>
        <taxon>Amygdaloideae</taxon>
        <taxon>Amygdaleae</taxon>
        <taxon>Prunus</taxon>
    </lineage>
</organism>
<evidence type="ECO:0000313" key="3">
    <source>
        <dbReference type="EMBL" id="KAI5324063.1"/>
    </source>
</evidence>
<dbReference type="EMBL" id="JAJFAZ020000006">
    <property type="protein sequence ID" value="KAI5324063.1"/>
    <property type="molecule type" value="Genomic_DNA"/>
</dbReference>
<dbReference type="AlphaFoldDB" id="A0AAD4VFL2"/>
<accession>A0AAD4VFL2</accession>
<evidence type="ECO:0000313" key="4">
    <source>
        <dbReference type="Proteomes" id="UP001054821"/>
    </source>
</evidence>
<keyword evidence="1" id="KW-0732">Signal</keyword>
<sequence length="272" mass="30503">MLDSGNFVTYNAHQEIVWQSFRHTTDTLLPGQRKFVEEELFSPKSETDHSTGIFCLKMQDDGNLFSQNAYYSSGTAKTENNVTLNFDVDGHLYLLNNTGSNIRNTTGGNLPTDQGISYLMRIDADGILQLYSNNILCGLNSYCMSIDLEAECRCLPGFESASQRNDQTSGCARNLVANFCKDKNENFTYTMQDLPSTVWENVPYLVLTLEDKEACKQACLEDCNCKAALFNHGSCLRERLPLRYRRRQMTTSNIALIKGGISTTAPEIDTIS</sequence>
<protein>
    <submittedName>
        <fullName evidence="3">Uncharacterized protein</fullName>
    </submittedName>
</protein>
<name>A0AAD4VFL2_PRUDU</name>
<dbReference type="PANTHER" id="PTHR47976">
    <property type="entry name" value="G-TYPE LECTIN S-RECEPTOR-LIKE SERINE/THREONINE-PROTEIN KINASE SD2-5"/>
    <property type="match status" value="1"/>
</dbReference>
<dbReference type="SUPFAM" id="SSF51110">
    <property type="entry name" value="alpha-D-mannose-specific plant lectins"/>
    <property type="match status" value="2"/>
</dbReference>
<proteinExistence type="predicted"/>
<dbReference type="Proteomes" id="UP001054821">
    <property type="component" value="Chromosome 6"/>
</dbReference>
<dbReference type="Gene3D" id="2.90.10.10">
    <property type="entry name" value="Bulb-type lectin domain"/>
    <property type="match status" value="1"/>
</dbReference>
<evidence type="ECO:0000256" key="1">
    <source>
        <dbReference type="ARBA" id="ARBA00022729"/>
    </source>
</evidence>
<comment type="caution">
    <text evidence="3">The sequence shown here is derived from an EMBL/GenBank/DDBJ whole genome shotgun (WGS) entry which is preliminary data.</text>
</comment>
<keyword evidence="4" id="KW-1185">Reference proteome</keyword>
<evidence type="ECO:0000256" key="2">
    <source>
        <dbReference type="ARBA" id="ARBA00023157"/>
    </source>
</evidence>
<gene>
    <name evidence="3" type="ORF">L3X38_033136</name>
</gene>